<proteinExistence type="inferred from homology"/>
<gene>
    <name evidence="5" type="ORF">ANOM_008523</name>
</gene>
<dbReference type="Pfam" id="PF01764">
    <property type="entry name" value="Lipase_3"/>
    <property type="match status" value="1"/>
</dbReference>
<evidence type="ECO:0000313" key="5">
    <source>
        <dbReference type="EMBL" id="KNG82873.1"/>
    </source>
</evidence>
<dbReference type="EMBL" id="JNOM01000309">
    <property type="protein sequence ID" value="KNG82873.1"/>
    <property type="molecule type" value="Genomic_DNA"/>
</dbReference>
<evidence type="ECO:0000256" key="3">
    <source>
        <dbReference type="ARBA" id="ARBA00048461"/>
    </source>
</evidence>
<comment type="caution">
    <text evidence="5">The sequence shown here is derived from an EMBL/GenBank/DDBJ whole genome shotgun (WGS) entry which is preliminary data.</text>
</comment>
<sequence>MVSLRGLLKISQRHPRPTASALRASTVAPASGSPFINNSQGASAAVADLSDALGTVFDQIDLDGDLNGQINGLLDRLDQEASKYSNSQLKDEHYPDWDCSPEKAELISIAWHCAREVYETSSGLPIGPVRNGEWKLEPGDCVVPSTDGTIKAVSFSRVSSVEKVTDHKDLPVLVVAIRGSASAVDHMVNANYEPRNADDFIDISRLAPENSTNLQAHSGFLNSAKALDKTVSQGIKNYIRQSASEYSHVLFTGHSAGGAVASLLFLRHITQESAYPEVRFSCITFGAPPVVTVPLLESPVPGVSSGVCLNIINEFDPVTRADGAYKHCLVDLIHSMYNRQPSQPRSEPSSTTVDSLSTEDSECFSKGKDWPVLPSFYFHTGPRIVLLLRVKASIKETCLRLRAIEVPRADFDRLLFCRVAVHRRVCYGERVELITKGELNERCSWDDTIFK</sequence>
<dbReference type="SUPFAM" id="SSF53474">
    <property type="entry name" value="alpha/beta-Hydrolases"/>
    <property type="match status" value="1"/>
</dbReference>
<evidence type="ECO:0000313" key="6">
    <source>
        <dbReference type="Proteomes" id="UP000037505"/>
    </source>
</evidence>
<evidence type="ECO:0000259" key="4">
    <source>
        <dbReference type="Pfam" id="PF01764"/>
    </source>
</evidence>
<dbReference type="OrthoDB" id="438440at2759"/>
<evidence type="ECO:0000256" key="1">
    <source>
        <dbReference type="ARBA" id="ARBA00043996"/>
    </source>
</evidence>
<keyword evidence="6" id="KW-1185">Reference proteome</keyword>
<evidence type="ECO:0000256" key="2">
    <source>
        <dbReference type="ARBA" id="ARBA00047591"/>
    </source>
</evidence>
<dbReference type="AlphaFoldDB" id="A0A0L1IUM6"/>
<dbReference type="InterPro" id="IPR002921">
    <property type="entry name" value="Fungal_lipase-type"/>
</dbReference>
<comment type="catalytic activity">
    <reaction evidence="3">
        <text>a monoacylglycerol + H2O = glycerol + a fatty acid + H(+)</text>
        <dbReference type="Rhea" id="RHEA:15245"/>
        <dbReference type="ChEBI" id="CHEBI:15377"/>
        <dbReference type="ChEBI" id="CHEBI:15378"/>
        <dbReference type="ChEBI" id="CHEBI:17408"/>
        <dbReference type="ChEBI" id="CHEBI:17754"/>
        <dbReference type="ChEBI" id="CHEBI:28868"/>
    </reaction>
</comment>
<accession>A0A0L1IUM6</accession>
<dbReference type="PANTHER" id="PTHR45856">
    <property type="entry name" value="ALPHA/BETA-HYDROLASES SUPERFAMILY PROTEIN"/>
    <property type="match status" value="1"/>
</dbReference>
<dbReference type="STRING" id="1509407.A0A0L1IUM6"/>
<comment type="catalytic activity">
    <reaction evidence="2">
        <text>a diacylglycerol + H2O = a monoacylglycerol + a fatty acid + H(+)</text>
        <dbReference type="Rhea" id="RHEA:32731"/>
        <dbReference type="ChEBI" id="CHEBI:15377"/>
        <dbReference type="ChEBI" id="CHEBI:15378"/>
        <dbReference type="ChEBI" id="CHEBI:17408"/>
        <dbReference type="ChEBI" id="CHEBI:18035"/>
        <dbReference type="ChEBI" id="CHEBI:28868"/>
    </reaction>
</comment>
<dbReference type="GeneID" id="26810327"/>
<dbReference type="InterPro" id="IPR029058">
    <property type="entry name" value="AB_hydrolase_fold"/>
</dbReference>
<dbReference type="PANTHER" id="PTHR45856:SF24">
    <property type="entry name" value="FUNGAL LIPASE-LIKE DOMAIN-CONTAINING PROTEIN"/>
    <property type="match status" value="1"/>
</dbReference>
<name>A0A0L1IUM6_ASPN3</name>
<dbReference type="RefSeq" id="XP_015403796.1">
    <property type="nucleotide sequence ID" value="XM_015553779.1"/>
</dbReference>
<dbReference type="Proteomes" id="UP000037505">
    <property type="component" value="Unassembled WGS sequence"/>
</dbReference>
<dbReference type="CDD" id="cd00519">
    <property type="entry name" value="Lipase_3"/>
    <property type="match status" value="1"/>
</dbReference>
<dbReference type="InterPro" id="IPR051218">
    <property type="entry name" value="Sec_MonoDiacylglyc_Lipase"/>
</dbReference>
<feature type="domain" description="Fungal lipase-type" evidence="4">
    <location>
        <begin position="174"/>
        <end position="321"/>
    </location>
</feature>
<organism evidence="5 6">
    <name type="scientific">Aspergillus nomiae NRRL (strain ATCC 15546 / NRRL 13137 / CBS 260.88 / M93)</name>
    <dbReference type="NCBI Taxonomy" id="1509407"/>
    <lineage>
        <taxon>Eukaryota</taxon>
        <taxon>Fungi</taxon>
        <taxon>Dikarya</taxon>
        <taxon>Ascomycota</taxon>
        <taxon>Pezizomycotina</taxon>
        <taxon>Eurotiomycetes</taxon>
        <taxon>Eurotiomycetidae</taxon>
        <taxon>Eurotiales</taxon>
        <taxon>Aspergillaceae</taxon>
        <taxon>Aspergillus</taxon>
        <taxon>Aspergillus subgen. Circumdati</taxon>
    </lineage>
</organism>
<reference evidence="5 6" key="1">
    <citation type="submission" date="2014-06" db="EMBL/GenBank/DDBJ databases">
        <title>The Genome of the Aflatoxigenic Filamentous Fungus Aspergillus nomius.</title>
        <authorList>
            <person name="Moore M.G."/>
            <person name="Shannon B.M."/>
            <person name="Brian M.M."/>
        </authorList>
    </citation>
    <scope>NUCLEOTIDE SEQUENCE [LARGE SCALE GENOMIC DNA]</scope>
    <source>
        <strain evidence="5 6">NRRL 13137</strain>
    </source>
</reference>
<protein>
    <recommendedName>
        <fullName evidence="4">Fungal lipase-type domain-containing protein</fullName>
    </recommendedName>
</protein>
<dbReference type="Gene3D" id="3.40.50.1820">
    <property type="entry name" value="alpha/beta hydrolase"/>
    <property type="match status" value="1"/>
</dbReference>
<comment type="similarity">
    <text evidence="1">Belongs to the AB hydrolase superfamily. Lipase family. Class 3 subfamily.</text>
</comment>
<dbReference type="GO" id="GO:0006629">
    <property type="term" value="P:lipid metabolic process"/>
    <property type="evidence" value="ECO:0007669"/>
    <property type="project" value="InterPro"/>
</dbReference>